<dbReference type="PROSITE" id="PS50932">
    <property type="entry name" value="HTH_LACI_2"/>
    <property type="match status" value="1"/>
</dbReference>
<dbReference type="PANTHER" id="PTHR30146:SF105">
    <property type="entry name" value="CATABOLITE CONTROL PROTEIN B"/>
    <property type="match status" value="1"/>
</dbReference>
<dbReference type="EMBL" id="CP020028">
    <property type="protein sequence ID" value="ASR47692.1"/>
    <property type="molecule type" value="Genomic_DNA"/>
</dbReference>
<sequence>MHNIKRIAEVAGVSTSTVSRVLNHHPYVSEVTRTRVMEVIQELDYIPNINAVQLKVGRTKVIGIMTPTINNYYMQIIKGVSNAGKEQDYQVLIYQTEENRDLESAALELLRQKKVDGIVILRRMLDWSAVRHYTKYGPIVTCEPLKNKEISSIYLDHYEGFRIGLEHLVELGFEKIACTIGRKNSVNSQRRLQAYYDLLAARKLPVNEEWLLSGIHTVQDGMRAFAKLESLKERPHAIMTTNDLVACGIISAARSKGWNVPGDLAVVGFEADESQVADAMGLTNITNPLQQIGQEMFRTLHRQLNGQPLEPAPLSFELKVRQSTMLIPPTN</sequence>
<name>A0A222WNZ2_9BACL</name>
<gene>
    <name evidence="5" type="ORF">B4V02_13910</name>
</gene>
<dbReference type="Gene3D" id="1.10.260.40">
    <property type="entry name" value="lambda repressor-like DNA-binding domains"/>
    <property type="match status" value="1"/>
</dbReference>
<dbReference type="OrthoDB" id="9798934at2"/>
<dbReference type="Gene3D" id="3.40.50.2300">
    <property type="match status" value="2"/>
</dbReference>
<dbReference type="SUPFAM" id="SSF53822">
    <property type="entry name" value="Periplasmic binding protein-like I"/>
    <property type="match status" value="1"/>
</dbReference>
<dbReference type="SUPFAM" id="SSF47413">
    <property type="entry name" value="lambda repressor-like DNA-binding domains"/>
    <property type="match status" value="1"/>
</dbReference>
<dbReference type="InterPro" id="IPR000843">
    <property type="entry name" value="HTH_LacI"/>
</dbReference>
<dbReference type="STRING" id="172713.GCA_001705305_01534"/>
<reference evidence="5 6" key="1">
    <citation type="submission" date="2017-03" db="EMBL/GenBank/DDBJ databases">
        <title>Complete genome sequence of Paenibacillus Kribbensis producing bioflocculants.</title>
        <authorList>
            <person name="Lee H.-G."/>
            <person name="Oh H.-M."/>
        </authorList>
    </citation>
    <scope>NUCLEOTIDE SEQUENCE [LARGE SCALE GENOMIC DNA]</scope>
    <source>
        <strain evidence="5 6">AM49</strain>
    </source>
</reference>
<evidence type="ECO:0000313" key="6">
    <source>
        <dbReference type="Proteomes" id="UP000214666"/>
    </source>
</evidence>
<evidence type="ECO:0000256" key="3">
    <source>
        <dbReference type="ARBA" id="ARBA00023163"/>
    </source>
</evidence>
<dbReference type="CDD" id="cd06286">
    <property type="entry name" value="PBP1_CcpB-like"/>
    <property type="match status" value="1"/>
</dbReference>
<dbReference type="InterPro" id="IPR001761">
    <property type="entry name" value="Peripla_BP/Lac1_sug-bd_dom"/>
</dbReference>
<dbReference type="Pfam" id="PF00532">
    <property type="entry name" value="Peripla_BP_1"/>
    <property type="match status" value="1"/>
</dbReference>
<keyword evidence="6" id="KW-1185">Reference proteome</keyword>
<dbReference type="CDD" id="cd01392">
    <property type="entry name" value="HTH_LacI"/>
    <property type="match status" value="1"/>
</dbReference>
<dbReference type="Pfam" id="PF00356">
    <property type="entry name" value="LacI"/>
    <property type="match status" value="1"/>
</dbReference>
<proteinExistence type="predicted"/>
<keyword evidence="3" id="KW-0804">Transcription</keyword>
<evidence type="ECO:0000259" key="4">
    <source>
        <dbReference type="PROSITE" id="PS50932"/>
    </source>
</evidence>
<dbReference type="GO" id="GO:0003700">
    <property type="term" value="F:DNA-binding transcription factor activity"/>
    <property type="evidence" value="ECO:0007669"/>
    <property type="project" value="TreeGrafter"/>
</dbReference>
<evidence type="ECO:0000256" key="1">
    <source>
        <dbReference type="ARBA" id="ARBA00023015"/>
    </source>
</evidence>
<dbReference type="RefSeq" id="WP_094155255.1">
    <property type="nucleotide sequence ID" value="NZ_CP020028.1"/>
</dbReference>
<dbReference type="GO" id="GO:0000976">
    <property type="term" value="F:transcription cis-regulatory region binding"/>
    <property type="evidence" value="ECO:0007669"/>
    <property type="project" value="TreeGrafter"/>
</dbReference>
<evidence type="ECO:0000256" key="2">
    <source>
        <dbReference type="ARBA" id="ARBA00023125"/>
    </source>
</evidence>
<dbReference type="Proteomes" id="UP000214666">
    <property type="component" value="Chromosome"/>
</dbReference>
<protein>
    <submittedName>
        <fullName evidence="5">LacI family transcriptional regulator</fullName>
    </submittedName>
</protein>
<dbReference type="KEGG" id="pkb:B4V02_13910"/>
<feature type="domain" description="HTH lacI-type" evidence="4">
    <location>
        <begin position="3"/>
        <end position="56"/>
    </location>
</feature>
<dbReference type="SMART" id="SM00354">
    <property type="entry name" value="HTH_LACI"/>
    <property type="match status" value="1"/>
</dbReference>
<dbReference type="InterPro" id="IPR028082">
    <property type="entry name" value="Peripla_BP_I"/>
</dbReference>
<accession>A0A222WNZ2</accession>
<dbReference type="InterPro" id="IPR010982">
    <property type="entry name" value="Lambda_DNA-bd_dom_sf"/>
</dbReference>
<evidence type="ECO:0000313" key="5">
    <source>
        <dbReference type="EMBL" id="ASR47692.1"/>
    </source>
</evidence>
<keyword evidence="1" id="KW-0805">Transcription regulation</keyword>
<dbReference type="PANTHER" id="PTHR30146">
    <property type="entry name" value="LACI-RELATED TRANSCRIPTIONAL REPRESSOR"/>
    <property type="match status" value="1"/>
</dbReference>
<keyword evidence="2" id="KW-0238">DNA-binding</keyword>
<dbReference type="AlphaFoldDB" id="A0A222WNZ2"/>
<organism evidence="5 6">
    <name type="scientific">Paenibacillus kribbensis</name>
    <dbReference type="NCBI Taxonomy" id="172713"/>
    <lineage>
        <taxon>Bacteria</taxon>
        <taxon>Bacillati</taxon>
        <taxon>Bacillota</taxon>
        <taxon>Bacilli</taxon>
        <taxon>Bacillales</taxon>
        <taxon>Paenibacillaceae</taxon>
        <taxon>Paenibacillus</taxon>
    </lineage>
</organism>